<dbReference type="InterPro" id="IPR036736">
    <property type="entry name" value="ACP-like_sf"/>
</dbReference>
<organism evidence="7 8">
    <name type="scientific">Streptomyces fungicidicus</name>
    <dbReference type="NCBI Taxonomy" id="68203"/>
    <lineage>
        <taxon>Bacteria</taxon>
        <taxon>Bacillati</taxon>
        <taxon>Actinomycetota</taxon>
        <taxon>Actinomycetes</taxon>
        <taxon>Kitasatosporales</taxon>
        <taxon>Streptomycetaceae</taxon>
        <taxon>Streptomyces</taxon>
    </lineage>
</organism>
<comment type="similarity">
    <text evidence="2">Belongs to the ATP-dependent AMP-binding enzyme family.</text>
</comment>
<feature type="compositionally biased region" description="Low complexity" evidence="5">
    <location>
        <begin position="193"/>
        <end position="203"/>
    </location>
</feature>
<dbReference type="GO" id="GO:0043041">
    <property type="term" value="P:amino acid activation for nonribosomal peptide biosynthetic process"/>
    <property type="evidence" value="ECO:0007669"/>
    <property type="project" value="TreeGrafter"/>
</dbReference>
<evidence type="ECO:0000256" key="5">
    <source>
        <dbReference type="SAM" id="MobiDB-lite"/>
    </source>
</evidence>
<dbReference type="InterPro" id="IPR006162">
    <property type="entry name" value="Ppantetheine_attach_site"/>
</dbReference>
<dbReference type="SMART" id="SM00823">
    <property type="entry name" value="PKS_PP"/>
    <property type="match status" value="1"/>
</dbReference>
<dbReference type="GO" id="GO:0044550">
    <property type="term" value="P:secondary metabolite biosynthetic process"/>
    <property type="evidence" value="ECO:0007669"/>
    <property type="project" value="TreeGrafter"/>
</dbReference>
<evidence type="ECO:0000313" key="8">
    <source>
        <dbReference type="Proteomes" id="UP000282170"/>
    </source>
</evidence>
<dbReference type="PROSITE" id="PS00012">
    <property type="entry name" value="PHOSPHOPANTETHEINE"/>
    <property type="match status" value="1"/>
</dbReference>
<evidence type="ECO:0000256" key="3">
    <source>
        <dbReference type="ARBA" id="ARBA00022450"/>
    </source>
</evidence>
<evidence type="ECO:0000256" key="2">
    <source>
        <dbReference type="ARBA" id="ARBA00006432"/>
    </source>
</evidence>
<dbReference type="InterPro" id="IPR009081">
    <property type="entry name" value="PP-bd_ACP"/>
</dbReference>
<protein>
    <recommendedName>
        <fullName evidence="6">Carrier domain-containing protein</fullName>
    </recommendedName>
</protein>
<dbReference type="GO" id="GO:0017000">
    <property type="term" value="P:antibiotic biosynthetic process"/>
    <property type="evidence" value="ECO:0007669"/>
    <property type="project" value="UniProtKB-ARBA"/>
</dbReference>
<keyword evidence="8" id="KW-1185">Reference proteome</keyword>
<proteinExistence type="inferred from homology"/>
<dbReference type="RefSeq" id="WP_121549551.1">
    <property type="nucleotide sequence ID" value="NZ_CP023408.1"/>
</dbReference>
<dbReference type="GO" id="GO:0072330">
    <property type="term" value="P:monocarboxylic acid biosynthetic process"/>
    <property type="evidence" value="ECO:0007669"/>
    <property type="project" value="UniProtKB-ARBA"/>
</dbReference>
<accession>A0A494V3A6</accession>
<dbReference type="PANTHER" id="PTHR45527">
    <property type="entry name" value="NONRIBOSOMAL PEPTIDE SYNTHETASE"/>
    <property type="match status" value="1"/>
</dbReference>
<gene>
    <name evidence="7" type="ORF">CNQ36_33915</name>
</gene>
<dbReference type="KEGG" id="sfug:CNQ36_33915"/>
<dbReference type="PANTHER" id="PTHR45527:SF1">
    <property type="entry name" value="FATTY ACID SYNTHASE"/>
    <property type="match status" value="1"/>
</dbReference>
<dbReference type="Proteomes" id="UP000282170">
    <property type="component" value="Plasmid p1"/>
</dbReference>
<dbReference type="SUPFAM" id="SSF47336">
    <property type="entry name" value="ACP-like"/>
    <property type="match status" value="1"/>
</dbReference>
<dbReference type="InterPro" id="IPR029058">
    <property type="entry name" value="AB_hydrolase_fold"/>
</dbReference>
<comment type="cofactor">
    <cofactor evidence="1">
        <name>pantetheine 4'-phosphate</name>
        <dbReference type="ChEBI" id="CHEBI:47942"/>
    </cofactor>
</comment>
<evidence type="ECO:0000256" key="1">
    <source>
        <dbReference type="ARBA" id="ARBA00001957"/>
    </source>
</evidence>
<evidence type="ECO:0000256" key="4">
    <source>
        <dbReference type="ARBA" id="ARBA00022553"/>
    </source>
</evidence>
<reference evidence="7 8" key="1">
    <citation type="submission" date="2017-09" db="EMBL/GenBank/DDBJ databases">
        <authorList>
            <person name="Zhang H."/>
            <person name="Hu S."/>
            <person name="Xu J."/>
            <person name="He Z."/>
        </authorList>
    </citation>
    <scope>NUCLEOTIDE SEQUENCE [LARGE SCALE GENOMIC DNA]</scope>
    <source>
        <strain evidence="7 8">TXX3120</strain>
        <plasmid evidence="7 8">p1</plasmid>
    </source>
</reference>
<geneLocation type="plasmid" evidence="7 8">
    <name>p1</name>
</geneLocation>
<dbReference type="EMBL" id="CP023408">
    <property type="protein sequence ID" value="AYL40405.1"/>
    <property type="molecule type" value="Genomic_DNA"/>
</dbReference>
<dbReference type="Pfam" id="PF00550">
    <property type="entry name" value="PP-binding"/>
    <property type="match status" value="1"/>
</dbReference>
<dbReference type="AlphaFoldDB" id="A0A494V3A6"/>
<keyword evidence="4" id="KW-0597">Phosphoprotein</keyword>
<dbReference type="FunFam" id="1.10.1200.10:FF:000016">
    <property type="entry name" value="Non-ribosomal peptide synthase"/>
    <property type="match status" value="1"/>
</dbReference>
<sequence>MTENDKPGRTDGLIADNPHIYEWTEAGDSLQALIEGAAADGSHPILSDESLWEVPDGLDLTPRLDLVLQMADDIKAVLKVKNTLPARGDVQPNRTDSALSDFRPAARTRGRAPTTPLEKILCTAFAEVLELPEVGIDDDFFALGGDSILAIRLLSRLRSALGFEFGVHALFDERTPAKIAALLAPPAKEDSAAAAASQAVPGAKDGTGRASAKPWS</sequence>
<keyword evidence="7" id="KW-0614">Plasmid</keyword>
<dbReference type="Gene3D" id="3.40.50.1820">
    <property type="entry name" value="alpha/beta hydrolase"/>
    <property type="match status" value="1"/>
</dbReference>
<dbReference type="GO" id="GO:0031177">
    <property type="term" value="F:phosphopantetheine binding"/>
    <property type="evidence" value="ECO:0007669"/>
    <property type="project" value="InterPro"/>
</dbReference>
<feature type="domain" description="Carrier" evidence="6">
    <location>
        <begin position="112"/>
        <end position="187"/>
    </location>
</feature>
<dbReference type="InterPro" id="IPR020806">
    <property type="entry name" value="PKS_PP-bd"/>
</dbReference>
<dbReference type="GO" id="GO:0005829">
    <property type="term" value="C:cytosol"/>
    <property type="evidence" value="ECO:0007669"/>
    <property type="project" value="TreeGrafter"/>
</dbReference>
<name>A0A494V3A6_9ACTN</name>
<dbReference type="PROSITE" id="PS50075">
    <property type="entry name" value="CARRIER"/>
    <property type="match status" value="1"/>
</dbReference>
<evidence type="ECO:0000259" key="6">
    <source>
        <dbReference type="PROSITE" id="PS50075"/>
    </source>
</evidence>
<evidence type="ECO:0000313" key="7">
    <source>
        <dbReference type="EMBL" id="AYL40405.1"/>
    </source>
</evidence>
<feature type="region of interest" description="Disordered" evidence="5">
    <location>
        <begin position="193"/>
        <end position="216"/>
    </location>
</feature>
<keyword evidence="3" id="KW-0596">Phosphopantetheine</keyword>